<evidence type="ECO:0000259" key="2">
    <source>
        <dbReference type="Pfam" id="PF03959"/>
    </source>
</evidence>
<dbReference type="Proteomes" id="UP001174691">
    <property type="component" value="Unassembled WGS sequence"/>
</dbReference>
<dbReference type="GO" id="GO:0016787">
    <property type="term" value="F:hydrolase activity"/>
    <property type="evidence" value="ECO:0007669"/>
    <property type="project" value="UniProtKB-KW"/>
</dbReference>
<proteinExistence type="predicted"/>
<dbReference type="AlphaFoldDB" id="A0AA38RDC5"/>
<reference evidence="3" key="1">
    <citation type="submission" date="2022-07" db="EMBL/GenBank/DDBJ databases">
        <title>Fungi with potential for degradation of polypropylene.</title>
        <authorList>
            <person name="Gostincar C."/>
        </authorList>
    </citation>
    <scope>NUCLEOTIDE SEQUENCE</scope>
    <source>
        <strain evidence="3">EXF-13287</strain>
    </source>
</reference>
<dbReference type="SUPFAM" id="SSF53474">
    <property type="entry name" value="alpha/beta-Hydrolases"/>
    <property type="match status" value="1"/>
</dbReference>
<dbReference type="Gene3D" id="3.40.50.1820">
    <property type="entry name" value="alpha/beta hydrolase"/>
    <property type="match status" value="1"/>
</dbReference>
<sequence length="271" mass="29309">MKILCLHGQGTSGAIFRSQTAAFRSKLPPSYTFDFPDAPFPCPPAPGIDVLYSSSGTYTWWPAPTVSLIRGSHRRLLDHLAEGGPYDALCCFSQGCSLALSFLLYHARESPGDPLPFGSVVFICGGVPFSVLEDLGVGVTDRAREVSDATVRVMKEKAGRLAHVAENLGEVRLGTGLWDDTSDLVHDPGVMPEERDVFGIDFGEVGEELRVGIPTVHVYGAKDPRWPSSMQLAHFCRDRKMFDHGGGHDIPRSTEVSERIAELITGLPGGG</sequence>
<dbReference type="EMBL" id="JANBVN010000113">
    <property type="protein sequence ID" value="KAJ9143256.1"/>
    <property type="molecule type" value="Genomic_DNA"/>
</dbReference>
<dbReference type="InterPro" id="IPR029058">
    <property type="entry name" value="AB_hydrolase_fold"/>
</dbReference>
<keyword evidence="1 3" id="KW-0378">Hydrolase</keyword>
<organism evidence="3 4">
    <name type="scientific">Coniochaeta hoffmannii</name>
    <dbReference type="NCBI Taxonomy" id="91930"/>
    <lineage>
        <taxon>Eukaryota</taxon>
        <taxon>Fungi</taxon>
        <taxon>Dikarya</taxon>
        <taxon>Ascomycota</taxon>
        <taxon>Pezizomycotina</taxon>
        <taxon>Sordariomycetes</taxon>
        <taxon>Sordariomycetidae</taxon>
        <taxon>Coniochaetales</taxon>
        <taxon>Coniochaetaceae</taxon>
        <taxon>Coniochaeta</taxon>
    </lineage>
</organism>
<dbReference type="PANTHER" id="PTHR48070:SF7">
    <property type="entry name" value="SERINE HYDROLASE FSH DOMAIN-CONTAINING PROTEIN-RELATED"/>
    <property type="match status" value="1"/>
</dbReference>
<dbReference type="PANTHER" id="PTHR48070">
    <property type="entry name" value="ESTERASE OVCA2"/>
    <property type="match status" value="1"/>
</dbReference>
<protein>
    <submittedName>
        <fullName evidence="3">Family of serine hydrolases 1</fullName>
    </submittedName>
</protein>
<evidence type="ECO:0000313" key="4">
    <source>
        <dbReference type="Proteomes" id="UP001174691"/>
    </source>
</evidence>
<name>A0AA38RDC5_9PEZI</name>
<dbReference type="GO" id="GO:0005634">
    <property type="term" value="C:nucleus"/>
    <property type="evidence" value="ECO:0007669"/>
    <property type="project" value="TreeGrafter"/>
</dbReference>
<dbReference type="InterPro" id="IPR050593">
    <property type="entry name" value="LovG"/>
</dbReference>
<dbReference type="GO" id="GO:0019748">
    <property type="term" value="P:secondary metabolic process"/>
    <property type="evidence" value="ECO:0007669"/>
    <property type="project" value="TreeGrafter"/>
</dbReference>
<feature type="domain" description="Serine hydrolase" evidence="2">
    <location>
        <begin position="1"/>
        <end position="258"/>
    </location>
</feature>
<evidence type="ECO:0000256" key="1">
    <source>
        <dbReference type="ARBA" id="ARBA00022801"/>
    </source>
</evidence>
<dbReference type="GO" id="GO:0005737">
    <property type="term" value="C:cytoplasm"/>
    <property type="evidence" value="ECO:0007669"/>
    <property type="project" value="TreeGrafter"/>
</dbReference>
<dbReference type="InterPro" id="IPR005645">
    <property type="entry name" value="FSH-like_dom"/>
</dbReference>
<evidence type="ECO:0000313" key="3">
    <source>
        <dbReference type="EMBL" id="KAJ9143256.1"/>
    </source>
</evidence>
<comment type="caution">
    <text evidence="3">The sequence shown here is derived from an EMBL/GenBank/DDBJ whole genome shotgun (WGS) entry which is preliminary data.</text>
</comment>
<dbReference type="Pfam" id="PF03959">
    <property type="entry name" value="FSH1"/>
    <property type="match status" value="1"/>
</dbReference>
<gene>
    <name evidence="3" type="ORF">NKR19_g6896</name>
</gene>
<keyword evidence="4" id="KW-1185">Reference proteome</keyword>
<accession>A0AA38RDC5</accession>